<dbReference type="GO" id="GO:0005634">
    <property type="term" value="C:nucleus"/>
    <property type="evidence" value="ECO:0007669"/>
    <property type="project" value="UniProtKB-SubCell"/>
</dbReference>
<keyword evidence="4" id="KW-0804">Transcription</keyword>
<dbReference type="GO" id="GO:0003677">
    <property type="term" value="F:DNA binding"/>
    <property type="evidence" value="ECO:0007669"/>
    <property type="project" value="UniProtKB-KW"/>
</dbReference>
<feature type="compositionally biased region" description="Low complexity" evidence="6">
    <location>
        <begin position="901"/>
        <end position="921"/>
    </location>
</feature>
<reference evidence="8" key="1">
    <citation type="submission" date="2022-10" db="EMBL/GenBank/DDBJ databases">
        <title>Adaptive evolution leads to modifications in subtelomeric GC content in a zoonotic Cryptosporidium species.</title>
        <authorList>
            <person name="Li J."/>
            <person name="Feng Y."/>
            <person name="Xiao L."/>
        </authorList>
    </citation>
    <scope>NUCLEOTIDE SEQUENCE</scope>
    <source>
        <strain evidence="8">33844</strain>
    </source>
</reference>
<dbReference type="InterPro" id="IPR001471">
    <property type="entry name" value="AP2/ERF_dom"/>
</dbReference>
<feature type="domain" description="AP2/ERF" evidence="7">
    <location>
        <begin position="155"/>
        <end position="202"/>
    </location>
</feature>
<feature type="region of interest" description="Disordered" evidence="6">
    <location>
        <begin position="901"/>
        <end position="927"/>
    </location>
</feature>
<keyword evidence="3" id="KW-0238">DNA-binding</keyword>
<organism evidence="8">
    <name type="scientific">Cryptosporidium canis</name>
    <dbReference type="NCBI Taxonomy" id="195482"/>
    <lineage>
        <taxon>Eukaryota</taxon>
        <taxon>Sar</taxon>
        <taxon>Alveolata</taxon>
        <taxon>Apicomplexa</taxon>
        <taxon>Conoidasida</taxon>
        <taxon>Coccidia</taxon>
        <taxon>Eucoccidiorida</taxon>
        <taxon>Eimeriorina</taxon>
        <taxon>Cryptosporidiidae</taxon>
        <taxon>Cryptosporidium</taxon>
    </lineage>
</organism>
<feature type="region of interest" description="Disordered" evidence="6">
    <location>
        <begin position="861"/>
        <end position="883"/>
    </location>
</feature>
<evidence type="ECO:0000313" key="8">
    <source>
        <dbReference type="EMBL" id="KAJ1608251.1"/>
    </source>
</evidence>
<feature type="compositionally biased region" description="Low complexity" evidence="6">
    <location>
        <begin position="866"/>
        <end position="883"/>
    </location>
</feature>
<evidence type="ECO:0000256" key="6">
    <source>
        <dbReference type="SAM" id="MobiDB-lite"/>
    </source>
</evidence>
<evidence type="ECO:0000256" key="1">
    <source>
        <dbReference type="ARBA" id="ARBA00004123"/>
    </source>
</evidence>
<dbReference type="Proteomes" id="UP001067231">
    <property type="component" value="Unassembled WGS sequence"/>
</dbReference>
<comment type="caution">
    <text evidence="8">The sequence shown here is derived from an EMBL/GenBank/DDBJ whole genome shotgun (WGS) entry which is preliminary data.</text>
</comment>
<keyword evidence="5" id="KW-0539">Nucleus</keyword>
<feature type="domain" description="AP2/ERF" evidence="7">
    <location>
        <begin position="934"/>
        <end position="987"/>
    </location>
</feature>
<keyword evidence="2" id="KW-0805">Transcription regulation</keyword>
<accession>A0A9D5DIX8</accession>
<dbReference type="EMBL" id="JAPCXC010000046">
    <property type="protein sequence ID" value="KAJ1608251.1"/>
    <property type="molecule type" value="Genomic_DNA"/>
</dbReference>
<comment type="subcellular location">
    <subcellularLocation>
        <location evidence="1">Nucleus</location>
    </subcellularLocation>
</comment>
<proteinExistence type="predicted"/>
<dbReference type="AlphaFoldDB" id="A0A9D5DIX8"/>
<feature type="region of interest" description="Disordered" evidence="6">
    <location>
        <begin position="26"/>
        <end position="55"/>
    </location>
</feature>
<name>A0A9D5DIX8_9CRYT</name>
<evidence type="ECO:0000259" key="7">
    <source>
        <dbReference type="Pfam" id="PF00847"/>
    </source>
</evidence>
<protein>
    <recommendedName>
        <fullName evidence="7">AP2/ERF domain-containing protein</fullName>
    </recommendedName>
</protein>
<evidence type="ECO:0000256" key="5">
    <source>
        <dbReference type="ARBA" id="ARBA00023242"/>
    </source>
</evidence>
<feature type="region of interest" description="Disordered" evidence="6">
    <location>
        <begin position="582"/>
        <end position="615"/>
    </location>
</feature>
<feature type="compositionally biased region" description="Low complexity" evidence="6">
    <location>
        <begin position="582"/>
        <end position="597"/>
    </location>
</feature>
<dbReference type="GO" id="GO:0003700">
    <property type="term" value="F:DNA-binding transcription factor activity"/>
    <property type="evidence" value="ECO:0007669"/>
    <property type="project" value="InterPro"/>
</dbReference>
<evidence type="ECO:0000256" key="3">
    <source>
        <dbReference type="ARBA" id="ARBA00023125"/>
    </source>
</evidence>
<feature type="compositionally biased region" description="Basic and acidic residues" evidence="6">
    <location>
        <begin position="39"/>
        <end position="55"/>
    </location>
</feature>
<evidence type="ECO:0000256" key="4">
    <source>
        <dbReference type="ARBA" id="ARBA00023163"/>
    </source>
</evidence>
<evidence type="ECO:0000256" key="2">
    <source>
        <dbReference type="ARBA" id="ARBA00023015"/>
    </source>
</evidence>
<dbReference type="Gene3D" id="1.20.5.2050">
    <property type="match status" value="2"/>
</dbReference>
<gene>
    <name evidence="8" type="ORF">OJ253_2013</name>
</gene>
<dbReference type="Pfam" id="PF00847">
    <property type="entry name" value="AP2"/>
    <property type="match status" value="2"/>
</dbReference>
<sequence>MNKLEAEKVFVEQEVVDWSQYTAMDTTQEDTPTCGIGENFDKNKEEGTENSKSRVEGVVEVEAKENGYTGVLEEGECTVEEVFIDQNGAEIPRKDCCVAATKDELVNDEESKSDEERNNEEEAIAADIVRKEFNNNIVTTRKGTGARIRRAEHQSGVPGVYWQESSQRWIAQWSDSISGRRITHGFSARVYGFEDAKQMAIKSRVDAIENGKATARKLHETSITGKMYLNMNKSCYLNGQSEGLVGGSLGSHSHVGRIKGIRGAKYGSEFEKNDYLLKEDRPTMLNFMEKKNIQKIMNNMSDEGIGLLMEEMKHLKEDAEYEGVFWHPINKVWIGVWLDSITHEACTQSFPHEIGEDGVDISRLKVIEWRLKLINEKKLRDNVVEYVNNKEFKHHNSYPCISGMPNSGYNILNYNMPGVLNPLNVGGGSNSSSLINLVGSGLSAFNGVSNPCSNNSTEINPSAFTQNGNYQLLLNQLMNYLYNSTSANFNTGINTNSSTSFGPSSGNNVASMTPDYNNFILSNMLLLNGGLYCPSSPGNIYNSANANMNSAFSNYLNNYYSQLLKQQLYGEISDSFNNKSNSINTSKSTSSPSSSNTADASYLSSPPMFSDNTSESVTRSKMINSLILGNNLGGAASGYPSHLQNLNAINSANLLGINQFPAADISNAINGGNSNSINACNYNQQSFQSLLQSLIGSGKQAPTNIPNGSYPFENLDQIQATPLNLAENALLNHLNQSLSQIPASNHQNSGNMDINGLIKKMASQDNGASVSKSSVNVNDIMINLEKPDTPLREDILSYNQGVGAPLASFEHSITGSSIINNNTENSGELTTAIHLNKNGNSSSAIQTNIENVSGCMDKKADDNKISRSVTSSSVESSVSSNSTSFSMLKGASNALDISGSTAPTVSSTPVSSSSKIKTLSSPKKKNVNGISYKSGIPGVYWKTRDQEWVAEWYDQNRKRHSRHFYVKKYGFNEAKKLAIQCRLNAVNSGEAVLRSGANSANNCNNNSTAATTSSSGNCASSTTVGCVNYGNVIGGNSTNIITDLRMSNAKSVIGGEESDIRAANKMIAVISGPLENNQSASDQILESSANSKATACAGKYERK</sequence>
<dbReference type="OrthoDB" id="364262at2759"/>